<protein>
    <submittedName>
        <fullName evidence="1">Uncharacterized protein</fullName>
    </submittedName>
</protein>
<proteinExistence type="predicted"/>
<dbReference type="AlphaFoldDB" id="A0A015JP98"/>
<comment type="caution">
    <text evidence="1">The sequence shown here is derived from an EMBL/GenBank/DDBJ whole genome shotgun (WGS) entry which is preliminary data.</text>
</comment>
<name>A0A015JP98_RHIIW</name>
<keyword evidence="2" id="KW-1185">Reference proteome</keyword>
<evidence type="ECO:0000313" key="2">
    <source>
        <dbReference type="Proteomes" id="UP000022910"/>
    </source>
</evidence>
<gene>
    <name evidence="1" type="ORF">RirG_079250</name>
</gene>
<dbReference type="Proteomes" id="UP000022910">
    <property type="component" value="Unassembled WGS sequence"/>
</dbReference>
<evidence type="ECO:0000313" key="1">
    <source>
        <dbReference type="EMBL" id="EXX71357.1"/>
    </source>
</evidence>
<sequence>MALEALIKFLHIVLICLNKLQFKDFPNSLYMAKKYLNIFQPKMQLAVCNNCHKMHNIKDIIAYKKEEKVAIKDCLHEEFPNNPIPSRRNQCNNLLTILKKSKRETIAMPCMLFSKPSIRQQLSMLY</sequence>
<accession>A0A015JP98</accession>
<dbReference type="EMBL" id="JEMT01016144">
    <property type="protein sequence ID" value="EXX71357.1"/>
    <property type="molecule type" value="Genomic_DNA"/>
</dbReference>
<reference evidence="1 2" key="1">
    <citation type="submission" date="2014-02" db="EMBL/GenBank/DDBJ databases">
        <title>Single nucleus genome sequencing reveals high similarity among nuclei of an endomycorrhizal fungus.</title>
        <authorList>
            <person name="Lin K."/>
            <person name="Geurts R."/>
            <person name="Zhang Z."/>
            <person name="Limpens E."/>
            <person name="Saunders D.G."/>
            <person name="Mu D."/>
            <person name="Pang E."/>
            <person name="Cao H."/>
            <person name="Cha H."/>
            <person name="Lin T."/>
            <person name="Zhou Q."/>
            <person name="Shang Y."/>
            <person name="Li Y."/>
            <person name="Ivanov S."/>
            <person name="Sharma T."/>
            <person name="Velzen R.V."/>
            <person name="Ruijter N.D."/>
            <person name="Aanen D.K."/>
            <person name="Win J."/>
            <person name="Kamoun S."/>
            <person name="Bisseling T."/>
            <person name="Huang S."/>
        </authorList>
    </citation>
    <scope>NUCLEOTIDE SEQUENCE [LARGE SCALE GENOMIC DNA]</scope>
    <source>
        <strain evidence="2">DAOM197198w</strain>
    </source>
</reference>
<organism evidence="1 2">
    <name type="scientific">Rhizophagus irregularis (strain DAOM 197198w)</name>
    <name type="common">Glomus intraradices</name>
    <dbReference type="NCBI Taxonomy" id="1432141"/>
    <lineage>
        <taxon>Eukaryota</taxon>
        <taxon>Fungi</taxon>
        <taxon>Fungi incertae sedis</taxon>
        <taxon>Mucoromycota</taxon>
        <taxon>Glomeromycotina</taxon>
        <taxon>Glomeromycetes</taxon>
        <taxon>Glomerales</taxon>
        <taxon>Glomeraceae</taxon>
        <taxon>Rhizophagus</taxon>
    </lineage>
</organism>
<dbReference type="HOGENOM" id="CLU_1982782_0_0_1"/>